<evidence type="ECO:0000313" key="2">
    <source>
        <dbReference type="Proteomes" id="UP001066276"/>
    </source>
</evidence>
<gene>
    <name evidence="1" type="ORF">NDU88_002126</name>
</gene>
<dbReference type="EMBL" id="JANPWB010000001">
    <property type="protein sequence ID" value="KAJ1214508.1"/>
    <property type="molecule type" value="Genomic_DNA"/>
</dbReference>
<keyword evidence="2" id="KW-1185">Reference proteome</keyword>
<protein>
    <submittedName>
        <fullName evidence="1">Uncharacterized protein</fullName>
    </submittedName>
</protein>
<reference evidence="1" key="1">
    <citation type="journal article" date="2022" name="bioRxiv">
        <title>Sequencing and chromosome-scale assembly of the giantPleurodeles waltlgenome.</title>
        <authorList>
            <person name="Brown T."/>
            <person name="Elewa A."/>
            <person name="Iarovenko S."/>
            <person name="Subramanian E."/>
            <person name="Araus A.J."/>
            <person name="Petzold A."/>
            <person name="Susuki M."/>
            <person name="Suzuki K.-i.T."/>
            <person name="Hayashi T."/>
            <person name="Toyoda A."/>
            <person name="Oliveira C."/>
            <person name="Osipova E."/>
            <person name="Leigh N.D."/>
            <person name="Simon A."/>
            <person name="Yun M.H."/>
        </authorList>
    </citation>
    <scope>NUCLEOTIDE SEQUENCE</scope>
    <source>
        <strain evidence="1">20211129_DDA</strain>
        <tissue evidence="1">Liver</tissue>
    </source>
</reference>
<accession>A0AAV7WPR2</accession>
<dbReference type="AlphaFoldDB" id="A0AAV7WPR2"/>
<proteinExistence type="predicted"/>
<sequence>MARSLGSSGRTLLQGVLAVLTQGQYDVWNGSSIAPMFELLLHPGMQPGPWLGVGQRDKPGPGALCPALAVLPSGPSDTGETNAELVFGCQSGLVRTQQLAWNISWPGGLWWGTMVALPGPDLGGDYGGMW</sequence>
<organism evidence="1 2">
    <name type="scientific">Pleurodeles waltl</name>
    <name type="common">Iberian ribbed newt</name>
    <dbReference type="NCBI Taxonomy" id="8319"/>
    <lineage>
        <taxon>Eukaryota</taxon>
        <taxon>Metazoa</taxon>
        <taxon>Chordata</taxon>
        <taxon>Craniata</taxon>
        <taxon>Vertebrata</taxon>
        <taxon>Euteleostomi</taxon>
        <taxon>Amphibia</taxon>
        <taxon>Batrachia</taxon>
        <taxon>Caudata</taxon>
        <taxon>Salamandroidea</taxon>
        <taxon>Salamandridae</taxon>
        <taxon>Pleurodelinae</taxon>
        <taxon>Pleurodeles</taxon>
    </lineage>
</organism>
<comment type="caution">
    <text evidence="1">The sequence shown here is derived from an EMBL/GenBank/DDBJ whole genome shotgun (WGS) entry which is preliminary data.</text>
</comment>
<evidence type="ECO:0000313" key="1">
    <source>
        <dbReference type="EMBL" id="KAJ1214508.1"/>
    </source>
</evidence>
<name>A0AAV7WPR2_PLEWA</name>
<dbReference type="Proteomes" id="UP001066276">
    <property type="component" value="Chromosome 1_1"/>
</dbReference>